<sequence>MKTEAFLETVKQMSTLTVNSCRVATSQGQETQYFERDQIRNLKKKCERELARLEEKALSLGTDLTPREVSCEEFSLTKSSQIRKD</sequence>
<name>A0AAW4AYQ6_VIBAN</name>
<dbReference type="AlphaFoldDB" id="A0AAW4AYQ6"/>
<dbReference type="Proteomes" id="UP000722957">
    <property type="component" value="Unassembled WGS sequence"/>
</dbReference>
<organism evidence="2 3">
    <name type="scientific">Vibrio anguillarum</name>
    <name type="common">Listonella anguillarum</name>
    <dbReference type="NCBI Taxonomy" id="55601"/>
    <lineage>
        <taxon>Bacteria</taxon>
        <taxon>Pseudomonadati</taxon>
        <taxon>Pseudomonadota</taxon>
        <taxon>Gammaproteobacteria</taxon>
        <taxon>Vibrionales</taxon>
        <taxon>Vibrionaceae</taxon>
        <taxon>Vibrio</taxon>
    </lineage>
</organism>
<evidence type="ECO:0000313" key="3">
    <source>
        <dbReference type="Proteomes" id="UP000722957"/>
    </source>
</evidence>
<evidence type="ECO:0000313" key="2">
    <source>
        <dbReference type="EMBL" id="MBF4272909.1"/>
    </source>
</evidence>
<accession>A0AAW4AYQ6</accession>
<comment type="caution">
    <text evidence="2">The sequence shown here is derived from an EMBL/GenBank/DDBJ whole genome shotgun (WGS) entry which is preliminary data.</text>
</comment>
<dbReference type="EMBL" id="RDOM01000033">
    <property type="protein sequence ID" value="MBF4272909.1"/>
    <property type="molecule type" value="Genomic_DNA"/>
</dbReference>
<dbReference type="KEGG" id="vau:VANGNB10_cI1628c"/>
<protein>
    <submittedName>
        <fullName evidence="2">Uncharacterized protein</fullName>
    </submittedName>
</protein>
<dbReference type="RefSeq" id="WP_041947003.1">
    <property type="nucleotide sequence ID" value="NZ_CP020534.1"/>
</dbReference>
<proteinExistence type="predicted"/>
<gene>
    <name evidence="2" type="ORF">EAY07_12850</name>
</gene>
<reference evidence="2 3" key="1">
    <citation type="journal article" date="2021" name="PeerJ">
        <title>Analysis of 44 Vibrio anguillarum genomes reveals high genetic diversity.</title>
        <authorList>
            <person name="Hansen M.J."/>
            <person name="Dalsgaard I."/>
        </authorList>
    </citation>
    <scope>NUCLEOTIDE SEQUENCE [LARGE SCALE GENOMIC DNA]</scope>
    <source>
        <strain evidence="2 3">17-16730-2A</strain>
    </source>
</reference>
<keyword evidence="1" id="KW-0175">Coiled coil</keyword>
<evidence type="ECO:0000256" key="1">
    <source>
        <dbReference type="SAM" id="Coils"/>
    </source>
</evidence>
<feature type="coiled-coil region" evidence="1">
    <location>
        <begin position="36"/>
        <end position="63"/>
    </location>
</feature>